<dbReference type="EMBL" id="CAUEEQ010051829">
    <property type="protein sequence ID" value="CAJ0961209.1"/>
    <property type="molecule type" value="Genomic_DNA"/>
</dbReference>
<dbReference type="PANTHER" id="PTHR21301">
    <property type="entry name" value="REVERSE TRANSCRIPTASE"/>
    <property type="match status" value="1"/>
</dbReference>
<reference evidence="1" key="1">
    <citation type="submission" date="2023-07" db="EMBL/GenBank/DDBJ databases">
        <authorList>
            <person name="Stuckert A."/>
        </authorList>
    </citation>
    <scope>NUCLEOTIDE SEQUENCE</scope>
</reference>
<dbReference type="Proteomes" id="UP001176940">
    <property type="component" value="Unassembled WGS sequence"/>
</dbReference>
<name>A0ABN9M7R4_9NEOB</name>
<organism evidence="1 2">
    <name type="scientific">Ranitomeya imitator</name>
    <name type="common">mimic poison frog</name>
    <dbReference type="NCBI Taxonomy" id="111125"/>
    <lineage>
        <taxon>Eukaryota</taxon>
        <taxon>Metazoa</taxon>
        <taxon>Chordata</taxon>
        <taxon>Craniata</taxon>
        <taxon>Vertebrata</taxon>
        <taxon>Euteleostomi</taxon>
        <taxon>Amphibia</taxon>
        <taxon>Batrachia</taxon>
        <taxon>Anura</taxon>
        <taxon>Neobatrachia</taxon>
        <taxon>Hyloidea</taxon>
        <taxon>Dendrobatidae</taxon>
        <taxon>Dendrobatinae</taxon>
        <taxon>Ranitomeya</taxon>
    </lineage>
</organism>
<gene>
    <name evidence="1" type="ORF">RIMI_LOCUS17623265</name>
</gene>
<keyword evidence="2" id="KW-1185">Reference proteome</keyword>
<sequence>MELLEENDTNTAVQIFFETTSRDILRLKLDHNCQNNLSKDERWALENLRNNDSFEIIEADKGGNISLWPKDMYCMEARRQLSNTQYYQILPSDRTLTFKTQLERLLSRAWIQGIINKKDLDFLSTSYPVVPTFYMLPKVHKSITRPPGRPIVSGIGGLYERPCIYLDYFLQPIVLGLDSYTRDSSHLIRQLEGLDVPTNTLLVTLNMEALYTNIQHDLDDLVF</sequence>
<accession>A0ABN9M7R4</accession>
<proteinExistence type="predicted"/>
<evidence type="ECO:0000313" key="1">
    <source>
        <dbReference type="EMBL" id="CAJ0961209.1"/>
    </source>
</evidence>
<dbReference type="PANTHER" id="PTHR21301:SF13">
    <property type="match status" value="1"/>
</dbReference>
<comment type="caution">
    <text evidence="1">The sequence shown here is derived from an EMBL/GenBank/DDBJ whole genome shotgun (WGS) entry which is preliminary data.</text>
</comment>
<evidence type="ECO:0000313" key="2">
    <source>
        <dbReference type="Proteomes" id="UP001176940"/>
    </source>
</evidence>
<protein>
    <submittedName>
        <fullName evidence="1">Uncharacterized protein</fullName>
    </submittedName>
</protein>